<gene>
    <name evidence="1" type="ORF">ASZ90_013510</name>
</gene>
<reference evidence="1" key="1">
    <citation type="journal article" date="2015" name="Proc. Natl. Acad. Sci. U.S.A.">
        <title>Networks of energetic and metabolic interactions define dynamics in microbial communities.</title>
        <authorList>
            <person name="Embree M."/>
            <person name="Liu J.K."/>
            <person name="Al-Bassam M.M."/>
            <person name="Zengler K."/>
        </authorList>
    </citation>
    <scope>NUCLEOTIDE SEQUENCE</scope>
</reference>
<proteinExistence type="predicted"/>
<dbReference type="AlphaFoldDB" id="A0A0W8F7E4"/>
<dbReference type="EMBL" id="LNQE01001480">
    <property type="protein sequence ID" value="KUG16773.1"/>
    <property type="molecule type" value="Genomic_DNA"/>
</dbReference>
<name>A0A0W8F7E4_9ZZZZ</name>
<protein>
    <submittedName>
        <fullName evidence="1">Uncharacterized protein</fullName>
    </submittedName>
</protein>
<evidence type="ECO:0000313" key="1">
    <source>
        <dbReference type="EMBL" id="KUG16773.1"/>
    </source>
</evidence>
<comment type="caution">
    <text evidence="1">The sequence shown here is derived from an EMBL/GenBank/DDBJ whole genome shotgun (WGS) entry which is preliminary data.</text>
</comment>
<sequence>MKIDRLSSALMTFILFAFMSGANGAEAVALNSQQGGTLANFDNSAPFNEYYGSIMGSVPTSLLTVPTQVDMTSNAPAYVYLGTAMQKVDYSAYQPAAVSNSLWIAGATSWSQYAIVPQGSLVNLLAISTKEGQGTFVVYHPNGQRYDFNCLLFPTSQLQLYADAPGSYQVSFIMDGAASNTVMIDALGTTPTIVDTGSLAGEAGGDYLASIFGVPKTSMGPQAGLDNRAALKEYQKKINSEYWSSSDNDIAWAIGIDRWLSAA</sequence>
<accession>A0A0W8F7E4</accession>
<organism evidence="1">
    <name type="scientific">hydrocarbon metagenome</name>
    <dbReference type="NCBI Taxonomy" id="938273"/>
    <lineage>
        <taxon>unclassified sequences</taxon>
        <taxon>metagenomes</taxon>
        <taxon>ecological metagenomes</taxon>
    </lineage>
</organism>